<dbReference type="InterPro" id="IPR006311">
    <property type="entry name" value="TAT_signal"/>
</dbReference>
<dbReference type="EMBL" id="SMBX01000001">
    <property type="protein sequence ID" value="TCV02585.1"/>
    <property type="molecule type" value="Genomic_DNA"/>
</dbReference>
<dbReference type="SUPFAM" id="SSF53850">
    <property type="entry name" value="Periplasmic binding protein-like II"/>
    <property type="match status" value="1"/>
</dbReference>
<dbReference type="Gene3D" id="3.40.190.10">
    <property type="entry name" value="Periplasmic binding protein-like II"/>
    <property type="match status" value="1"/>
</dbReference>
<accession>A0A4R3VI23</accession>
<evidence type="ECO:0000313" key="4">
    <source>
        <dbReference type="Proteomes" id="UP000294692"/>
    </source>
</evidence>
<dbReference type="InterPro" id="IPR042100">
    <property type="entry name" value="Bug_dom1"/>
</dbReference>
<comment type="caution">
    <text evidence="3">The sequence shown here is derived from an EMBL/GenBank/DDBJ whole genome shotgun (WGS) entry which is preliminary data.</text>
</comment>
<dbReference type="PIRSF" id="PIRSF017082">
    <property type="entry name" value="YflP"/>
    <property type="match status" value="1"/>
</dbReference>
<evidence type="ECO:0000256" key="2">
    <source>
        <dbReference type="SAM" id="SignalP"/>
    </source>
</evidence>
<name>A0A4R3VI23_9BURK</name>
<dbReference type="AlphaFoldDB" id="A0A4R3VI23"/>
<feature type="chain" id="PRO_5020339117" evidence="2">
    <location>
        <begin position="34"/>
        <end position="330"/>
    </location>
</feature>
<gene>
    <name evidence="3" type="ORF">EV686_10139</name>
</gene>
<dbReference type="Pfam" id="PF03401">
    <property type="entry name" value="TctC"/>
    <property type="match status" value="1"/>
</dbReference>
<dbReference type="PANTHER" id="PTHR42928:SF5">
    <property type="entry name" value="BLR1237 PROTEIN"/>
    <property type="match status" value="1"/>
</dbReference>
<sequence length="330" mass="34695">MSGINAVSFSRRRIMKAALGGLAAASLARPAMAANYPERPITLIVPFGPGGGVDNIGRHFAQALDRALGQSVIIENRSGAGSLVGIKAAMRAPADGYTLLLADAALVINALLADPAPYDFRNDLAPVSMVSRAPYILVKSQALKADTVQDIVTEAKTKEKGLTFASAGVGTAAHMTGELFRLKTQAPLMHVPYRSGSPAMADLVAGQVDLVFTTIASARPYLEQGRAVGVATTGKERSEEFPDLPTLDELFGEFEVYFWTSLFVPGGTPAPIVAALEAAAREALGKPEIQTAFREGGNAAMPLPAKETAAFIEGEAAMWEDVIRKSGVKI</sequence>
<feature type="signal peptide" evidence="2">
    <location>
        <begin position="1"/>
        <end position="33"/>
    </location>
</feature>
<evidence type="ECO:0000313" key="3">
    <source>
        <dbReference type="EMBL" id="TCV02585.1"/>
    </source>
</evidence>
<dbReference type="Proteomes" id="UP000294692">
    <property type="component" value="Unassembled WGS sequence"/>
</dbReference>
<dbReference type="RefSeq" id="WP_132472269.1">
    <property type="nucleotide sequence ID" value="NZ_JBHRVM010000001.1"/>
</dbReference>
<keyword evidence="4" id="KW-1185">Reference proteome</keyword>
<dbReference type="PANTHER" id="PTHR42928">
    <property type="entry name" value="TRICARBOXYLATE-BINDING PROTEIN"/>
    <property type="match status" value="1"/>
</dbReference>
<proteinExistence type="inferred from homology"/>
<dbReference type="InterPro" id="IPR005064">
    <property type="entry name" value="BUG"/>
</dbReference>
<dbReference type="PROSITE" id="PS51318">
    <property type="entry name" value="TAT"/>
    <property type="match status" value="1"/>
</dbReference>
<evidence type="ECO:0000256" key="1">
    <source>
        <dbReference type="ARBA" id="ARBA00006987"/>
    </source>
</evidence>
<reference evidence="3 4" key="1">
    <citation type="submission" date="2019-03" db="EMBL/GenBank/DDBJ databases">
        <title>Genomic Encyclopedia of Type Strains, Phase IV (KMG-IV): sequencing the most valuable type-strain genomes for metagenomic binning, comparative biology and taxonomic classification.</title>
        <authorList>
            <person name="Goeker M."/>
        </authorList>
    </citation>
    <scope>NUCLEOTIDE SEQUENCE [LARGE SCALE GENOMIC DNA]</scope>
    <source>
        <strain evidence="3 4">DSM 100048</strain>
    </source>
</reference>
<comment type="similarity">
    <text evidence="1">Belongs to the UPF0065 (bug) family.</text>
</comment>
<dbReference type="OrthoDB" id="8630376at2"/>
<organism evidence="3 4">
    <name type="scientific">Paracandidimonas soli</name>
    <dbReference type="NCBI Taxonomy" id="1917182"/>
    <lineage>
        <taxon>Bacteria</taxon>
        <taxon>Pseudomonadati</taxon>
        <taxon>Pseudomonadota</taxon>
        <taxon>Betaproteobacteria</taxon>
        <taxon>Burkholderiales</taxon>
        <taxon>Alcaligenaceae</taxon>
        <taxon>Paracandidimonas</taxon>
    </lineage>
</organism>
<keyword evidence="2" id="KW-0732">Signal</keyword>
<protein>
    <submittedName>
        <fullName evidence="3">Tripartite-type tricarboxylate transporter receptor subunit TctC</fullName>
    </submittedName>
</protein>
<dbReference type="Gene3D" id="3.40.190.150">
    <property type="entry name" value="Bordetella uptake gene, domain 1"/>
    <property type="match status" value="1"/>
</dbReference>
<keyword evidence="3" id="KW-0675">Receptor</keyword>